<reference evidence="1" key="1">
    <citation type="journal article" date="2015" name="Nature">
        <title>Complex archaea that bridge the gap between prokaryotes and eukaryotes.</title>
        <authorList>
            <person name="Spang A."/>
            <person name="Saw J.H."/>
            <person name="Jorgensen S.L."/>
            <person name="Zaremba-Niedzwiedzka K."/>
            <person name="Martijn J."/>
            <person name="Lind A.E."/>
            <person name="van Eijk R."/>
            <person name="Schleper C."/>
            <person name="Guy L."/>
            <person name="Ettema T.J."/>
        </authorList>
    </citation>
    <scope>NUCLEOTIDE SEQUENCE</scope>
</reference>
<evidence type="ECO:0000313" key="1">
    <source>
        <dbReference type="EMBL" id="KKM90933.1"/>
    </source>
</evidence>
<name>A0A0F9LBY3_9ZZZZ</name>
<comment type="caution">
    <text evidence="1">The sequence shown here is derived from an EMBL/GenBank/DDBJ whole genome shotgun (WGS) entry which is preliminary data.</text>
</comment>
<protein>
    <submittedName>
        <fullName evidence="1">Uncharacterized protein</fullName>
    </submittedName>
</protein>
<sequence>MESWKQELDHKYEELMDTGNIHVIDEANEVILIAIEKLNTIATGEEDED</sequence>
<dbReference type="AlphaFoldDB" id="A0A0F9LBY3"/>
<accession>A0A0F9LBY3</accession>
<proteinExistence type="predicted"/>
<gene>
    <name evidence="1" type="ORF">LCGC14_1233530</name>
</gene>
<dbReference type="EMBL" id="LAZR01006606">
    <property type="protein sequence ID" value="KKM90933.1"/>
    <property type="molecule type" value="Genomic_DNA"/>
</dbReference>
<organism evidence="1">
    <name type="scientific">marine sediment metagenome</name>
    <dbReference type="NCBI Taxonomy" id="412755"/>
    <lineage>
        <taxon>unclassified sequences</taxon>
        <taxon>metagenomes</taxon>
        <taxon>ecological metagenomes</taxon>
    </lineage>
</organism>